<dbReference type="EMBL" id="SMFO01000005">
    <property type="protein sequence ID" value="TDE04166.1"/>
    <property type="molecule type" value="Genomic_DNA"/>
</dbReference>
<feature type="region of interest" description="Disordered" evidence="1">
    <location>
        <begin position="89"/>
        <end position="112"/>
    </location>
</feature>
<dbReference type="Proteomes" id="UP000294597">
    <property type="component" value="Unassembled WGS sequence"/>
</dbReference>
<organism evidence="3 4">
    <name type="scientific">Flavobacterium hiemivividum</name>
    <dbReference type="NCBI Taxonomy" id="2541734"/>
    <lineage>
        <taxon>Bacteria</taxon>
        <taxon>Pseudomonadati</taxon>
        <taxon>Bacteroidota</taxon>
        <taxon>Flavobacteriia</taxon>
        <taxon>Flavobacteriales</taxon>
        <taxon>Flavobacteriaceae</taxon>
        <taxon>Flavobacterium</taxon>
    </lineage>
</organism>
<evidence type="ECO:0000313" key="3">
    <source>
        <dbReference type="EMBL" id="TDE04166.1"/>
    </source>
</evidence>
<gene>
    <name evidence="3" type="ORF">E0F98_09435</name>
</gene>
<evidence type="ECO:0000256" key="1">
    <source>
        <dbReference type="SAM" id="MobiDB-lite"/>
    </source>
</evidence>
<dbReference type="AlphaFoldDB" id="A0A4R5CUS4"/>
<keyword evidence="4" id="KW-1185">Reference proteome</keyword>
<feature type="chain" id="PRO_5021006111" evidence="2">
    <location>
        <begin position="23"/>
        <end position="112"/>
    </location>
</feature>
<feature type="signal peptide" evidence="2">
    <location>
        <begin position="1"/>
        <end position="22"/>
    </location>
</feature>
<dbReference type="RefSeq" id="WP_132110796.1">
    <property type="nucleotide sequence ID" value="NZ_SMFO01000005.1"/>
</dbReference>
<sequence>MKNIKVLAILGIAFFASSTINAQVSVGVNIGLPSVVISGQYERGYEPQRRNVEYREERVIYVEREDCDDRWHDDRRYYEKNYKNKKYHNGKHYDKKYKGKGHKKHDDNDWDD</sequence>
<feature type="compositionally biased region" description="Basic residues" evidence="1">
    <location>
        <begin position="89"/>
        <end position="103"/>
    </location>
</feature>
<name>A0A4R5CUS4_9FLAO</name>
<evidence type="ECO:0000313" key="4">
    <source>
        <dbReference type="Proteomes" id="UP000294597"/>
    </source>
</evidence>
<keyword evidence="2" id="KW-0732">Signal</keyword>
<protein>
    <submittedName>
        <fullName evidence="3">Uncharacterized protein</fullName>
    </submittedName>
</protein>
<reference evidence="3 4" key="1">
    <citation type="submission" date="2019-03" db="EMBL/GenBank/DDBJ databases">
        <title>Flavobacterium TSA-D2 sp. nov., isolated from arctic soil.</title>
        <authorList>
            <person name="Chaudhary D.K."/>
        </authorList>
    </citation>
    <scope>NUCLEOTIDE SEQUENCE [LARGE SCALE GENOMIC DNA]</scope>
    <source>
        <strain evidence="3 4">TSA-D2</strain>
    </source>
</reference>
<comment type="caution">
    <text evidence="3">The sequence shown here is derived from an EMBL/GenBank/DDBJ whole genome shotgun (WGS) entry which is preliminary data.</text>
</comment>
<accession>A0A4R5CUS4</accession>
<evidence type="ECO:0000256" key="2">
    <source>
        <dbReference type="SAM" id="SignalP"/>
    </source>
</evidence>
<proteinExistence type="predicted"/>